<accession>A0A2I0KEQ5</accession>
<sequence length="83" mass="9393">MASYRLEDDLDDCPIYESWRQLGPLEVEHHVSGHSTSATRSPIMERMKVRSTGCNVLRMRMISRPGGMNDSSLRLGAERSILT</sequence>
<name>A0A2I0KEQ5_PUNGR</name>
<feature type="region of interest" description="Disordered" evidence="1">
    <location>
        <begin position="63"/>
        <end position="83"/>
    </location>
</feature>
<reference evidence="2 3" key="1">
    <citation type="submission" date="2017-11" db="EMBL/GenBank/DDBJ databases">
        <title>De-novo sequencing of pomegranate (Punica granatum L.) genome.</title>
        <authorList>
            <person name="Akparov Z."/>
            <person name="Amiraslanov A."/>
            <person name="Hajiyeva S."/>
            <person name="Abbasov M."/>
            <person name="Kaur K."/>
            <person name="Hamwieh A."/>
            <person name="Solovyev V."/>
            <person name="Salamov A."/>
            <person name="Braich B."/>
            <person name="Kosarev P."/>
            <person name="Mahmoud A."/>
            <person name="Hajiyev E."/>
            <person name="Babayeva S."/>
            <person name="Izzatullayeva V."/>
            <person name="Mammadov A."/>
            <person name="Mammadov A."/>
            <person name="Sharifova S."/>
            <person name="Ojaghi J."/>
            <person name="Eynullazada K."/>
            <person name="Bayramov B."/>
            <person name="Abdulazimova A."/>
            <person name="Shahmuradov I."/>
        </authorList>
    </citation>
    <scope>NUCLEOTIDE SEQUENCE [LARGE SCALE GENOMIC DNA]</scope>
    <source>
        <strain evidence="3">cv. AG2017</strain>
        <tissue evidence="2">Leaf</tissue>
    </source>
</reference>
<dbReference type="Proteomes" id="UP000233551">
    <property type="component" value="Unassembled WGS sequence"/>
</dbReference>
<evidence type="ECO:0000313" key="3">
    <source>
        <dbReference type="Proteomes" id="UP000233551"/>
    </source>
</evidence>
<keyword evidence="3" id="KW-1185">Reference proteome</keyword>
<dbReference type="AlphaFoldDB" id="A0A2I0KEQ5"/>
<gene>
    <name evidence="2" type="ORF">CRG98_012654</name>
</gene>
<organism evidence="2 3">
    <name type="scientific">Punica granatum</name>
    <name type="common">Pomegranate</name>
    <dbReference type="NCBI Taxonomy" id="22663"/>
    <lineage>
        <taxon>Eukaryota</taxon>
        <taxon>Viridiplantae</taxon>
        <taxon>Streptophyta</taxon>
        <taxon>Embryophyta</taxon>
        <taxon>Tracheophyta</taxon>
        <taxon>Spermatophyta</taxon>
        <taxon>Magnoliopsida</taxon>
        <taxon>eudicotyledons</taxon>
        <taxon>Gunneridae</taxon>
        <taxon>Pentapetalae</taxon>
        <taxon>rosids</taxon>
        <taxon>malvids</taxon>
        <taxon>Myrtales</taxon>
        <taxon>Lythraceae</taxon>
        <taxon>Punica</taxon>
    </lineage>
</organism>
<protein>
    <submittedName>
        <fullName evidence="2">Uncharacterized protein</fullName>
    </submittedName>
</protein>
<proteinExistence type="predicted"/>
<evidence type="ECO:0000313" key="2">
    <source>
        <dbReference type="EMBL" id="PKI66989.1"/>
    </source>
</evidence>
<evidence type="ECO:0000256" key="1">
    <source>
        <dbReference type="SAM" id="MobiDB-lite"/>
    </source>
</evidence>
<comment type="caution">
    <text evidence="2">The sequence shown here is derived from an EMBL/GenBank/DDBJ whole genome shotgun (WGS) entry which is preliminary data.</text>
</comment>
<dbReference type="EMBL" id="PGOL01000650">
    <property type="protein sequence ID" value="PKI66989.1"/>
    <property type="molecule type" value="Genomic_DNA"/>
</dbReference>